<keyword evidence="5 7" id="KW-1133">Transmembrane helix</keyword>
<dbReference type="InterPro" id="IPR035906">
    <property type="entry name" value="MetI-like_sf"/>
</dbReference>
<feature type="transmembrane region" description="Helical" evidence="7">
    <location>
        <begin position="212"/>
        <end position="232"/>
    </location>
</feature>
<feature type="transmembrane region" description="Helical" evidence="7">
    <location>
        <begin position="20"/>
        <end position="40"/>
    </location>
</feature>
<evidence type="ECO:0000256" key="1">
    <source>
        <dbReference type="ARBA" id="ARBA00004651"/>
    </source>
</evidence>
<dbReference type="GO" id="GO:0005886">
    <property type="term" value="C:plasma membrane"/>
    <property type="evidence" value="ECO:0007669"/>
    <property type="project" value="UniProtKB-SubCell"/>
</dbReference>
<dbReference type="PANTHER" id="PTHR43005">
    <property type="entry name" value="BLR7065 PROTEIN"/>
    <property type="match status" value="1"/>
</dbReference>
<evidence type="ECO:0000256" key="2">
    <source>
        <dbReference type="ARBA" id="ARBA00022448"/>
    </source>
</evidence>
<reference evidence="9" key="1">
    <citation type="submission" date="2017-04" db="EMBL/GenBank/DDBJ databases">
        <authorList>
            <person name="Porter S."/>
            <person name="Friesen M.L."/>
            <person name="Faber-Hammond J."/>
        </authorList>
    </citation>
    <scope>NUCLEOTIDE SEQUENCE</scope>
    <source>
        <strain evidence="9">Str16</strain>
    </source>
</reference>
<feature type="transmembrane region" description="Helical" evidence="7">
    <location>
        <begin position="152"/>
        <end position="171"/>
    </location>
</feature>
<dbReference type="SUPFAM" id="SSF161098">
    <property type="entry name" value="MetI-like"/>
    <property type="match status" value="1"/>
</dbReference>
<keyword evidence="3" id="KW-1003">Cell membrane</keyword>
<protein>
    <submittedName>
        <fullName evidence="9">ABC transporter permease</fullName>
    </submittedName>
    <submittedName>
        <fullName evidence="10">Binding-protein-dependent transport systems inner membrane component</fullName>
    </submittedName>
</protein>
<evidence type="ECO:0000259" key="8">
    <source>
        <dbReference type="PROSITE" id="PS50928"/>
    </source>
</evidence>
<dbReference type="PANTHER" id="PTHR43005:SF1">
    <property type="entry name" value="SPERMIDINE_PUTRESCINE TRANSPORT SYSTEM PERMEASE PROTEIN"/>
    <property type="match status" value="1"/>
</dbReference>
<dbReference type="Pfam" id="PF00528">
    <property type="entry name" value="BPD_transp_1"/>
    <property type="match status" value="1"/>
</dbReference>
<accession>A0A508WWJ0</accession>
<reference evidence="10" key="3">
    <citation type="submission" date="2019-06" db="EMBL/GenBank/DDBJ databases">
        <authorList>
            <person name="Le Quere A."/>
            <person name="Colella S."/>
        </authorList>
    </citation>
    <scope>NUCLEOTIDE SEQUENCE</scope>
    <source>
        <strain evidence="10">EmedicaeMD41</strain>
    </source>
</reference>
<dbReference type="EMBL" id="NBUC01000163">
    <property type="protein sequence ID" value="PLT94166.1"/>
    <property type="molecule type" value="Genomic_DNA"/>
</dbReference>
<feature type="transmembrane region" description="Helical" evidence="7">
    <location>
        <begin position="264"/>
        <end position="288"/>
    </location>
</feature>
<dbReference type="Proteomes" id="UP001190825">
    <property type="component" value="Unassembled WGS sequence"/>
</dbReference>
<feature type="domain" description="ABC transmembrane type-1" evidence="8">
    <location>
        <begin position="73"/>
        <end position="285"/>
    </location>
</feature>
<evidence type="ECO:0000256" key="3">
    <source>
        <dbReference type="ARBA" id="ARBA00022475"/>
    </source>
</evidence>
<keyword evidence="11" id="KW-1185">Reference proteome</keyword>
<evidence type="ECO:0000313" key="11">
    <source>
        <dbReference type="Proteomes" id="UP001190825"/>
    </source>
</evidence>
<comment type="similarity">
    <text evidence="7">Belongs to the binding-protein-dependent transport system permease family.</text>
</comment>
<evidence type="ECO:0000256" key="6">
    <source>
        <dbReference type="ARBA" id="ARBA00023136"/>
    </source>
</evidence>
<gene>
    <name evidence="9" type="ORF">BMJ33_31375</name>
    <name evidence="10" type="ORF">EMEDMD4_240102</name>
</gene>
<proteinExistence type="inferred from homology"/>
<reference evidence="9 11" key="2">
    <citation type="journal article" date="2018" name="FEMS Microbiol. Ecol.">
        <title>Co-invading symbiotic mutualists of Medicago polymorpha retain high ancestral diversity and contain diverse accessory genomes.</title>
        <authorList>
            <person name="Porter S.S."/>
            <person name="Faber-Hammond J.J."/>
            <person name="Friesen M.L."/>
        </authorList>
    </citation>
    <scope>NUCLEOTIDE SEQUENCE [LARGE SCALE GENOMIC DNA]</scope>
    <source>
        <strain evidence="9 11">Str16</strain>
    </source>
</reference>
<feature type="transmembrane region" description="Helical" evidence="7">
    <location>
        <begin position="68"/>
        <end position="98"/>
    </location>
</feature>
<dbReference type="OMA" id="FLWTFND"/>
<name>A0A508WWJ0_9HYPH</name>
<keyword evidence="4 7" id="KW-0812">Transmembrane</keyword>
<keyword evidence="6 7" id="KW-0472">Membrane</keyword>
<evidence type="ECO:0000313" key="9">
    <source>
        <dbReference type="EMBL" id="PLT94166.1"/>
    </source>
</evidence>
<dbReference type="AlphaFoldDB" id="A0A508WWJ0"/>
<dbReference type="RefSeq" id="WP_011976192.1">
    <property type="nucleotide sequence ID" value="NZ_ATYC01000022.1"/>
</dbReference>
<evidence type="ECO:0000256" key="5">
    <source>
        <dbReference type="ARBA" id="ARBA00022989"/>
    </source>
</evidence>
<dbReference type="InterPro" id="IPR000515">
    <property type="entry name" value="MetI-like"/>
</dbReference>
<dbReference type="GeneID" id="61612971"/>
<evidence type="ECO:0000313" key="10">
    <source>
        <dbReference type="EMBL" id="VTZ61159.1"/>
    </source>
</evidence>
<dbReference type="Gene3D" id="1.10.3720.10">
    <property type="entry name" value="MetI-like"/>
    <property type="match status" value="1"/>
</dbReference>
<organism evidence="10">
    <name type="scientific">Sinorhizobium medicae</name>
    <dbReference type="NCBI Taxonomy" id="110321"/>
    <lineage>
        <taxon>Bacteria</taxon>
        <taxon>Pseudomonadati</taxon>
        <taxon>Pseudomonadota</taxon>
        <taxon>Alphaproteobacteria</taxon>
        <taxon>Hyphomicrobiales</taxon>
        <taxon>Rhizobiaceae</taxon>
        <taxon>Sinorhizobium/Ensifer group</taxon>
        <taxon>Sinorhizobium</taxon>
    </lineage>
</organism>
<evidence type="ECO:0000256" key="4">
    <source>
        <dbReference type="ARBA" id="ARBA00022692"/>
    </source>
</evidence>
<dbReference type="GO" id="GO:0055085">
    <property type="term" value="P:transmembrane transport"/>
    <property type="evidence" value="ECO:0007669"/>
    <property type="project" value="InterPro"/>
</dbReference>
<comment type="subcellular location">
    <subcellularLocation>
        <location evidence="1 7">Cell membrane</location>
        <topology evidence="1 7">Multi-pass membrane protein</topology>
    </subcellularLocation>
</comment>
<dbReference type="CDD" id="cd06261">
    <property type="entry name" value="TM_PBP2"/>
    <property type="match status" value="1"/>
</dbReference>
<feature type="transmembrane region" description="Helical" evidence="7">
    <location>
        <begin position="110"/>
        <end position="132"/>
    </location>
</feature>
<evidence type="ECO:0000256" key="7">
    <source>
        <dbReference type="RuleBase" id="RU363032"/>
    </source>
</evidence>
<dbReference type="EMBL" id="CABFNB010000089">
    <property type="protein sequence ID" value="VTZ61159.1"/>
    <property type="molecule type" value="Genomic_DNA"/>
</dbReference>
<sequence>MKSLFRQRSGVFSKITTVPFLLLVIGVGGYSWAQVIVMAFSRLRIEAGQFVWSPAGFDNFRDILANDVALYSVAVTTIFVIATVWLSVLLGLLLALLVQRSKRFNRLAQVVLLWPAMVAPVVVSLIWLLILSPNIGVLNKLLDTFMLPTQDWLGMEVGAIVAIVIVDVWHWTPVAFLMLYTALCAVDEEAVEAARCDGANEWQVIRYVKIPMLMPAILGTIFIRAVMGVKAFDEMYLLTAGGPNNATTLVSLHIRDVFFDQLNYGYGSAFSVLIVLLMSLIIALVLTVRTLRHSRFFMREVQE</sequence>
<dbReference type="PROSITE" id="PS50928">
    <property type="entry name" value="ABC_TM1"/>
    <property type="match status" value="1"/>
</dbReference>
<dbReference type="Proteomes" id="UP000507954">
    <property type="component" value="Unassembled WGS sequence"/>
</dbReference>
<keyword evidence="2 7" id="KW-0813">Transport</keyword>